<dbReference type="SUPFAM" id="SSF54631">
    <property type="entry name" value="CBS-domain pair"/>
    <property type="match status" value="1"/>
</dbReference>
<dbReference type="AlphaFoldDB" id="A0A645HY15"/>
<proteinExistence type="predicted"/>
<accession>A0A645HY15</accession>
<dbReference type="InterPro" id="IPR046342">
    <property type="entry name" value="CBS_dom_sf"/>
</dbReference>
<organism evidence="3">
    <name type="scientific">bioreactor metagenome</name>
    <dbReference type="NCBI Taxonomy" id="1076179"/>
    <lineage>
        <taxon>unclassified sequences</taxon>
        <taxon>metagenomes</taxon>
        <taxon>ecological metagenomes</taxon>
    </lineage>
</organism>
<evidence type="ECO:0000313" key="3">
    <source>
        <dbReference type="EMBL" id="MPN43897.1"/>
    </source>
</evidence>
<reference evidence="3" key="1">
    <citation type="submission" date="2019-08" db="EMBL/GenBank/DDBJ databases">
        <authorList>
            <person name="Kucharzyk K."/>
            <person name="Murdoch R.W."/>
            <person name="Higgins S."/>
            <person name="Loffler F."/>
        </authorList>
    </citation>
    <scope>NUCLEOTIDE SEQUENCE</scope>
</reference>
<name>A0A645HY15_9ZZZZ</name>
<feature type="domain" description="CBS" evidence="2">
    <location>
        <begin position="75"/>
        <end position="135"/>
    </location>
</feature>
<gene>
    <name evidence="3" type="ORF">SDC9_191458</name>
</gene>
<protein>
    <recommendedName>
        <fullName evidence="2">CBS domain-containing protein</fullName>
    </recommendedName>
</protein>
<dbReference type="PANTHER" id="PTHR43080:SF26">
    <property type="entry name" value="REGULATORY PROTEIN"/>
    <property type="match status" value="1"/>
</dbReference>
<dbReference type="PROSITE" id="PS51371">
    <property type="entry name" value="CBS"/>
    <property type="match status" value="2"/>
</dbReference>
<dbReference type="EMBL" id="VSSQ01102615">
    <property type="protein sequence ID" value="MPN43897.1"/>
    <property type="molecule type" value="Genomic_DNA"/>
</dbReference>
<dbReference type="InterPro" id="IPR051257">
    <property type="entry name" value="Diverse_CBS-Domain"/>
</dbReference>
<sequence length="145" mass="16732">MNIMFFLTPKRETVFESMDATLQQVLERMDHHRLTAIPVIDDQGKYIGTMTEGDILRVIKSRPDHSFNTVARYSVEQIPRRTVHKSVKVDETIEDIVNLAMTQNFVPVVDDEGIYIGIVKRADIIEYCYKSMIDKSKINKSVRAL</sequence>
<feature type="domain" description="CBS" evidence="2">
    <location>
        <begin position="7"/>
        <end position="67"/>
    </location>
</feature>
<dbReference type="Gene3D" id="3.10.580.10">
    <property type="entry name" value="CBS-domain"/>
    <property type="match status" value="1"/>
</dbReference>
<evidence type="ECO:0000259" key="2">
    <source>
        <dbReference type="PROSITE" id="PS51371"/>
    </source>
</evidence>
<keyword evidence="1" id="KW-0129">CBS domain</keyword>
<dbReference type="InterPro" id="IPR000644">
    <property type="entry name" value="CBS_dom"/>
</dbReference>
<dbReference type="SMART" id="SM00116">
    <property type="entry name" value="CBS"/>
    <property type="match status" value="2"/>
</dbReference>
<dbReference type="PANTHER" id="PTHR43080">
    <property type="entry name" value="CBS DOMAIN-CONTAINING PROTEIN CBSX3, MITOCHONDRIAL"/>
    <property type="match status" value="1"/>
</dbReference>
<evidence type="ECO:0000256" key="1">
    <source>
        <dbReference type="ARBA" id="ARBA00023122"/>
    </source>
</evidence>
<dbReference type="CDD" id="cd09834">
    <property type="entry name" value="CBS_pair_bac"/>
    <property type="match status" value="1"/>
</dbReference>
<comment type="caution">
    <text evidence="3">The sequence shown here is derived from an EMBL/GenBank/DDBJ whole genome shotgun (WGS) entry which is preliminary data.</text>
</comment>
<dbReference type="Pfam" id="PF00571">
    <property type="entry name" value="CBS"/>
    <property type="match status" value="2"/>
</dbReference>